<feature type="region of interest" description="Disordered" evidence="2">
    <location>
        <begin position="159"/>
        <end position="216"/>
    </location>
</feature>
<dbReference type="AlphaFoldDB" id="A0A1X6NLD8"/>
<feature type="region of interest" description="Disordered" evidence="2">
    <location>
        <begin position="1033"/>
        <end position="1094"/>
    </location>
</feature>
<feature type="compositionally biased region" description="Low complexity" evidence="2">
    <location>
        <begin position="296"/>
        <end position="313"/>
    </location>
</feature>
<feature type="compositionally biased region" description="Low complexity" evidence="2">
    <location>
        <begin position="977"/>
        <end position="986"/>
    </location>
</feature>
<organism evidence="3 4">
    <name type="scientific">Porphyra umbilicalis</name>
    <name type="common">Purple laver</name>
    <name type="synonym">Red alga</name>
    <dbReference type="NCBI Taxonomy" id="2786"/>
    <lineage>
        <taxon>Eukaryota</taxon>
        <taxon>Rhodophyta</taxon>
        <taxon>Bangiophyceae</taxon>
        <taxon>Bangiales</taxon>
        <taxon>Bangiaceae</taxon>
        <taxon>Porphyra</taxon>
    </lineage>
</organism>
<evidence type="ECO:0000313" key="3">
    <source>
        <dbReference type="EMBL" id="OSX69397.1"/>
    </source>
</evidence>
<name>A0A1X6NLD8_PORUM</name>
<feature type="coiled-coil region" evidence="1">
    <location>
        <begin position="791"/>
        <end position="825"/>
    </location>
</feature>
<feature type="compositionally biased region" description="Low complexity" evidence="2">
    <location>
        <begin position="48"/>
        <end position="61"/>
    </location>
</feature>
<dbReference type="PANTHER" id="PTHR43941">
    <property type="entry name" value="STRUCTURAL MAINTENANCE OF CHROMOSOMES PROTEIN 2"/>
    <property type="match status" value="1"/>
</dbReference>
<feature type="region of interest" description="Disordered" evidence="2">
    <location>
        <begin position="745"/>
        <end position="775"/>
    </location>
</feature>
<feature type="region of interest" description="Disordered" evidence="2">
    <location>
        <begin position="878"/>
        <end position="1009"/>
    </location>
</feature>
<feature type="region of interest" description="Disordered" evidence="2">
    <location>
        <begin position="557"/>
        <end position="577"/>
    </location>
</feature>
<proteinExistence type="predicted"/>
<feature type="region of interest" description="Disordered" evidence="2">
    <location>
        <begin position="1"/>
        <end position="140"/>
    </location>
</feature>
<feature type="compositionally biased region" description="Basic and acidic residues" evidence="2">
    <location>
        <begin position="745"/>
        <end position="754"/>
    </location>
</feature>
<sequence length="1106" mass="115413">MTNVAATTGAFRNKALKESADEVDDTGIDSEAEGSQSDGGEERERSMAAATAEADAFLAQALGDDGDANVDDTGVNSDAGEGSDESASEDAQPEARERSMAAAAAEADAFLEMALGDDDGGNVDDTGVDSDAEQEVTRQADTGMAAAAAEANAFLERAMGDDGGEDVDDTGVNSDTEQVADAARASGSRGLRQPRAAAEADGLVSTPSSGAPSSLNKLRGFVHSVAGGGALGSIAVAGALSGGVDIDSAKKKLGDLDVLLGGGGDDEDDAFDDFEAASSGEDEEQWAEPRSAAPRSSVPGGSPSDASSSPLYGPQADPLAPAAIQSYGRRFGGGLEKAPGVPPATLSVTVWPPGDGGFQEHANVPVSGNILQSLSAGAIVELRPRTVVVDAIFVGMVGSSGGPNSRGLLTGGAGNSVDGKQNELMDVMVGITRSHIERLLNERNETTALLEVMINEHCKTAEQVVLFRSLVDRLAASQEERREQLPNHCGFSISAELAVLRESMGQANVATAQESQNLIKAEQGKAAAAIASLADVQAAQQAAASRVVELEAAALEASEAPTRESEETRQALEDAETTIDRLTTDVNRANNQRNAMRLQCRQTQAALDRMMASNNQERSKMQSRLLKLQRIADTAQYEVDRAVREVQHTADEAVTAKASAESELQTLLVTHGTMCRNFVELEEELLQLRKDHSALRQAQEMATAVARMNGENAKISMSQAELAAAEASDQSRKLAAQLQEARREATAARSEAESLRSCVSPSSGFDGGRPDGARSHVARLQADAHSLQTSLTAALQVSDKYKEQLRELQGRAEESERAALHARKQAVVANRRLAGEDAVTNDEATAAALAEELALVKKQHQQRVSELESLLCTAETALSTSASERLTESRMTSMAATGGAEGGRPPRGGRRVDRVGEEPSFSGFGGDCSSSPASAASSGLVGGGDGEDPAGLQHAHSNSIFSIPDVDVDTEDEDRSFGGSSRSGSYRSDRPPSAGKLPPVSRGQGPSMAFSPVSAAVAMPSLWRSRSVNVDFNNDVASSPSFRQRSASIFTQEETDSSPALSPAPPPEPAPPPPSAKPPVAAAPTPPPKGGRMFKRLGYKLRFNHN</sequence>
<feature type="compositionally biased region" description="Polar residues" evidence="2">
    <location>
        <begin position="878"/>
        <end position="895"/>
    </location>
</feature>
<feature type="compositionally biased region" description="Acidic residues" evidence="2">
    <location>
        <begin position="21"/>
        <end position="32"/>
    </location>
</feature>
<gene>
    <name evidence="3" type="ORF">BU14_1551s0001</name>
</gene>
<feature type="compositionally biased region" description="Low complexity" evidence="2">
    <location>
        <begin position="918"/>
        <end position="939"/>
    </location>
</feature>
<feature type="compositionally biased region" description="Low complexity" evidence="2">
    <location>
        <begin position="100"/>
        <end position="114"/>
    </location>
</feature>
<keyword evidence="4" id="KW-1185">Reference proteome</keyword>
<evidence type="ECO:0000313" key="4">
    <source>
        <dbReference type="Proteomes" id="UP000218209"/>
    </source>
</evidence>
<dbReference type="PANTHER" id="PTHR43941:SF1">
    <property type="entry name" value="STRUCTURAL MAINTENANCE OF CHROMOSOMES PROTEIN 2"/>
    <property type="match status" value="1"/>
</dbReference>
<feature type="compositionally biased region" description="Polar residues" evidence="2">
    <location>
        <begin position="205"/>
        <end position="216"/>
    </location>
</feature>
<feature type="compositionally biased region" description="Acidic residues" evidence="2">
    <location>
        <begin position="115"/>
        <end position="134"/>
    </location>
</feature>
<feature type="compositionally biased region" description="Acidic residues" evidence="2">
    <location>
        <begin position="81"/>
        <end position="92"/>
    </location>
</feature>
<feature type="compositionally biased region" description="Acidic residues" evidence="2">
    <location>
        <begin position="264"/>
        <end position="286"/>
    </location>
</feature>
<protein>
    <submittedName>
        <fullName evidence="3">Uncharacterized protein</fullName>
    </submittedName>
</protein>
<reference evidence="3 4" key="1">
    <citation type="submission" date="2017-03" db="EMBL/GenBank/DDBJ databases">
        <title>WGS assembly of Porphyra umbilicalis.</title>
        <authorList>
            <person name="Brawley S.H."/>
            <person name="Blouin N.A."/>
            <person name="Ficko-Blean E."/>
            <person name="Wheeler G.L."/>
            <person name="Lohr M."/>
            <person name="Goodson H.V."/>
            <person name="Jenkins J.W."/>
            <person name="Blaby-Haas C.E."/>
            <person name="Helliwell K.E."/>
            <person name="Chan C."/>
            <person name="Marriage T."/>
            <person name="Bhattacharya D."/>
            <person name="Klein A.S."/>
            <person name="Badis Y."/>
            <person name="Brodie J."/>
            <person name="Cao Y."/>
            <person name="Collen J."/>
            <person name="Dittami S.M."/>
            <person name="Gachon C.M."/>
            <person name="Green B.R."/>
            <person name="Karpowicz S."/>
            <person name="Kim J.W."/>
            <person name="Kudahl U."/>
            <person name="Lin S."/>
            <person name="Michel G."/>
            <person name="Mittag M."/>
            <person name="Olson B.J."/>
            <person name="Pangilinan J."/>
            <person name="Peng Y."/>
            <person name="Qiu H."/>
            <person name="Shu S."/>
            <person name="Singer J.T."/>
            <person name="Smith A.G."/>
            <person name="Sprecher B.N."/>
            <person name="Wagner V."/>
            <person name="Wang W."/>
            <person name="Wang Z.-Y."/>
            <person name="Yan J."/>
            <person name="Yarish C."/>
            <person name="Zoeuner-Riek S."/>
            <person name="Zhuang Y."/>
            <person name="Zou Y."/>
            <person name="Lindquist E.A."/>
            <person name="Grimwood J."/>
            <person name="Barry K."/>
            <person name="Rokhsar D.S."/>
            <person name="Schmutz J."/>
            <person name="Stiller J.W."/>
            <person name="Grossman A.R."/>
            <person name="Prochnik S.E."/>
        </authorList>
    </citation>
    <scope>NUCLEOTIDE SEQUENCE [LARGE SCALE GENOMIC DNA]</scope>
    <source>
        <strain evidence="3">4086291</strain>
    </source>
</reference>
<dbReference type="EMBL" id="KV919576">
    <property type="protein sequence ID" value="OSX69397.1"/>
    <property type="molecule type" value="Genomic_DNA"/>
</dbReference>
<feature type="compositionally biased region" description="Basic and acidic residues" evidence="2">
    <location>
        <begin position="561"/>
        <end position="577"/>
    </location>
</feature>
<feature type="compositionally biased region" description="Polar residues" evidence="2">
    <location>
        <begin position="1033"/>
        <end position="1052"/>
    </location>
</feature>
<evidence type="ECO:0000256" key="2">
    <source>
        <dbReference type="SAM" id="MobiDB-lite"/>
    </source>
</evidence>
<accession>A0A1X6NLD8</accession>
<feature type="region of interest" description="Disordered" evidence="2">
    <location>
        <begin position="263"/>
        <end position="319"/>
    </location>
</feature>
<evidence type="ECO:0000256" key="1">
    <source>
        <dbReference type="SAM" id="Coils"/>
    </source>
</evidence>
<dbReference type="Proteomes" id="UP000218209">
    <property type="component" value="Unassembled WGS sequence"/>
</dbReference>
<keyword evidence="1" id="KW-0175">Coiled coil</keyword>
<feature type="compositionally biased region" description="Pro residues" evidence="2">
    <location>
        <begin position="1062"/>
        <end position="1077"/>
    </location>
</feature>